<reference evidence="3" key="1">
    <citation type="journal article" date="2019" name="Int. J. Syst. Evol. Microbiol.">
        <title>The Global Catalogue of Microorganisms (GCM) 10K type strain sequencing project: providing services to taxonomists for standard genome sequencing and annotation.</title>
        <authorList>
            <consortium name="The Broad Institute Genomics Platform"/>
            <consortium name="The Broad Institute Genome Sequencing Center for Infectious Disease"/>
            <person name="Wu L."/>
            <person name="Ma J."/>
        </authorList>
    </citation>
    <scope>NUCLEOTIDE SEQUENCE [LARGE SCALE GENOMIC DNA]</scope>
    <source>
        <strain evidence="3">CCUG 63369</strain>
    </source>
</reference>
<evidence type="ECO:0000313" key="2">
    <source>
        <dbReference type="EMBL" id="MFD0802106.1"/>
    </source>
</evidence>
<comment type="caution">
    <text evidence="2">The sequence shown here is derived from an EMBL/GenBank/DDBJ whole genome shotgun (WGS) entry which is preliminary data.</text>
</comment>
<evidence type="ECO:0000313" key="3">
    <source>
        <dbReference type="Proteomes" id="UP001596956"/>
    </source>
</evidence>
<feature type="domain" description="Flavoprotein" evidence="1">
    <location>
        <begin position="6"/>
        <end position="121"/>
    </location>
</feature>
<dbReference type="Proteomes" id="UP001596956">
    <property type="component" value="Unassembled WGS sequence"/>
</dbReference>
<dbReference type="Gene3D" id="3.40.50.1950">
    <property type="entry name" value="Flavin prenyltransferase-like"/>
    <property type="match status" value="1"/>
</dbReference>
<keyword evidence="3" id="KW-1185">Reference proteome</keyword>
<accession>A0ABW3BFI8</accession>
<evidence type="ECO:0000259" key="1">
    <source>
        <dbReference type="Pfam" id="PF02441"/>
    </source>
</evidence>
<proteinExistence type="predicted"/>
<organism evidence="2 3">
    <name type="scientific">Streptomonospora algeriensis</name>
    <dbReference type="NCBI Taxonomy" id="995084"/>
    <lineage>
        <taxon>Bacteria</taxon>
        <taxon>Bacillati</taxon>
        <taxon>Actinomycetota</taxon>
        <taxon>Actinomycetes</taxon>
        <taxon>Streptosporangiales</taxon>
        <taxon>Nocardiopsidaceae</taxon>
        <taxon>Streptomonospora</taxon>
    </lineage>
</organism>
<sequence>MDERTLYLVVTGASSPRESAVDLVRAARDRGWAVTVVSTPMGTRFHDPHELAGISGDRVRVDFRPPGTGERLLPPDVLLACPLTFNSLNKIAAGFADTMAVAVVCEMLGCGVPTVCVPHLNEPLARHPAVGPSVQTLRAMGARVLYDTDSPAENRLPPWQEVLDTVDAAAGADTVGQR</sequence>
<name>A0ABW3BFI8_9ACTN</name>
<dbReference type="EMBL" id="JBHTHR010000372">
    <property type="protein sequence ID" value="MFD0802106.1"/>
    <property type="molecule type" value="Genomic_DNA"/>
</dbReference>
<dbReference type="InterPro" id="IPR003382">
    <property type="entry name" value="Flavoprotein"/>
</dbReference>
<gene>
    <name evidence="2" type="ORF">ACFQZU_12375</name>
</gene>
<protein>
    <submittedName>
        <fullName evidence="2">Flavoprotein</fullName>
    </submittedName>
</protein>
<dbReference type="InterPro" id="IPR036551">
    <property type="entry name" value="Flavin_trans-like"/>
</dbReference>
<dbReference type="Pfam" id="PF02441">
    <property type="entry name" value="Flavoprotein"/>
    <property type="match status" value="1"/>
</dbReference>
<dbReference type="SUPFAM" id="SSF52507">
    <property type="entry name" value="Homo-oligomeric flavin-containing Cys decarboxylases, HFCD"/>
    <property type="match status" value="1"/>
</dbReference>